<dbReference type="PATRIC" id="fig|28037.233.peg.2243"/>
<feature type="domain" description="DUF7675" evidence="1">
    <location>
        <begin position="14"/>
        <end position="79"/>
    </location>
</feature>
<sequence>MKSDYEEVNWSEYCYKENDDDKIWWVDTSWYAKGLMLITFDKKKFYNLFEDYPQNMTSEEIEIFDKENPFWEDYFSDRK</sequence>
<protein>
    <recommendedName>
        <fullName evidence="1">DUF7675 domain-containing protein</fullName>
    </recommendedName>
</protein>
<reference evidence="2 3" key="1">
    <citation type="submission" date="2016-01" db="EMBL/GenBank/DDBJ databases">
        <title>Highly variable Streptococcus oralis are common among viridans streptococci isolated from primates.</title>
        <authorList>
            <person name="Denapaite D."/>
            <person name="Rieger M."/>
            <person name="Koendgen S."/>
            <person name="Brueckner R."/>
            <person name="Ochigava I."/>
            <person name="Kappeler P."/>
            <person name="Maetz-Rensing K."/>
            <person name="Leendertz F."/>
            <person name="Hakenbeck R."/>
        </authorList>
    </citation>
    <scope>NUCLEOTIDE SEQUENCE [LARGE SCALE GENOMIC DNA]</scope>
    <source>
        <strain evidence="2 3">DD26</strain>
    </source>
</reference>
<name>A0A139PKI9_STRMT</name>
<proteinExistence type="predicted"/>
<evidence type="ECO:0000259" key="1">
    <source>
        <dbReference type="Pfam" id="PF24723"/>
    </source>
</evidence>
<gene>
    <name evidence="2" type="ORF">SMIDD26_01910</name>
</gene>
<dbReference type="InterPro" id="IPR056092">
    <property type="entry name" value="DUF7675"/>
</dbReference>
<evidence type="ECO:0000313" key="3">
    <source>
        <dbReference type="Proteomes" id="UP000070458"/>
    </source>
</evidence>
<dbReference type="Pfam" id="PF24723">
    <property type="entry name" value="DUF7675"/>
    <property type="match status" value="1"/>
</dbReference>
<dbReference type="RefSeq" id="WP_061440035.1">
    <property type="nucleotide sequence ID" value="NZ_KQ970293.1"/>
</dbReference>
<dbReference type="AlphaFoldDB" id="A0A139PKI9"/>
<dbReference type="Proteomes" id="UP000070458">
    <property type="component" value="Unassembled WGS sequence"/>
</dbReference>
<dbReference type="OrthoDB" id="9800835at2"/>
<dbReference type="EMBL" id="LQOD01000434">
    <property type="protein sequence ID" value="KXT90837.1"/>
    <property type="molecule type" value="Genomic_DNA"/>
</dbReference>
<comment type="caution">
    <text evidence="2">The sequence shown here is derived from an EMBL/GenBank/DDBJ whole genome shotgun (WGS) entry which is preliminary data.</text>
</comment>
<accession>A0A139PKI9</accession>
<organism evidence="2 3">
    <name type="scientific">Streptococcus mitis</name>
    <dbReference type="NCBI Taxonomy" id="28037"/>
    <lineage>
        <taxon>Bacteria</taxon>
        <taxon>Bacillati</taxon>
        <taxon>Bacillota</taxon>
        <taxon>Bacilli</taxon>
        <taxon>Lactobacillales</taxon>
        <taxon>Streptococcaceae</taxon>
        <taxon>Streptococcus</taxon>
        <taxon>Streptococcus mitis group</taxon>
    </lineage>
</organism>
<evidence type="ECO:0000313" key="2">
    <source>
        <dbReference type="EMBL" id="KXT90837.1"/>
    </source>
</evidence>